<evidence type="ECO:0000256" key="5">
    <source>
        <dbReference type="ARBA" id="ARBA00022737"/>
    </source>
</evidence>
<dbReference type="PROSITE" id="PS00010">
    <property type="entry name" value="ASX_HYDROXYL"/>
    <property type="match status" value="3"/>
</dbReference>
<keyword evidence="5" id="KW-0677">Repeat</keyword>
<dbReference type="InterPro" id="IPR052080">
    <property type="entry name" value="vWF_C/EGF_Fibrillin"/>
</dbReference>
<evidence type="ECO:0000256" key="7">
    <source>
        <dbReference type="ARBA" id="ARBA00023180"/>
    </source>
</evidence>
<evidence type="ECO:0000256" key="8">
    <source>
        <dbReference type="PROSITE-ProRule" id="PRU00059"/>
    </source>
</evidence>
<dbReference type="InterPro" id="IPR018097">
    <property type="entry name" value="EGF_Ca-bd_CS"/>
</dbReference>
<keyword evidence="2" id="KW-0964">Secreted</keyword>
<dbReference type="Pfam" id="PF12662">
    <property type="entry name" value="cEGF"/>
    <property type="match status" value="1"/>
</dbReference>
<keyword evidence="13" id="KW-1185">Reference proteome</keyword>
<dbReference type="SUPFAM" id="SSF57196">
    <property type="entry name" value="EGF/Laminin"/>
    <property type="match status" value="2"/>
</dbReference>
<dbReference type="Proteomes" id="UP001174909">
    <property type="component" value="Unassembled WGS sequence"/>
</dbReference>
<dbReference type="InterPro" id="IPR035914">
    <property type="entry name" value="Sperma_CUB_dom_sf"/>
</dbReference>
<comment type="subcellular location">
    <subcellularLocation>
        <location evidence="1">Secreted</location>
    </subcellularLocation>
</comment>
<dbReference type="SUPFAM" id="SSF57184">
    <property type="entry name" value="Growth factor receptor domain"/>
    <property type="match status" value="1"/>
</dbReference>
<dbReference type="SMART" id="SM00042">
    <property type="entry name" value="CUB"/>
    <property type="match status" value="2"/>
</dbReference>
<dbReference type="SMART" id="SM00179">
    <property type="entry name" value="EGF_CA"/>
    <property type="match status" value="4"/>
</dbReference>
<dbReference type="FunFam" id="2.10.25.10:FF:000010">
    <property type="entry name" value="Pro-epidermal growth factor"/>
    <property type="match status" value="2"/>
</dbReference>
<dbReference type="AlphaFoldDB" id="A0AA35RMF4"/>
<keyword evidence="4" id="KW-0732">Signal</keyword>
<reference evidence="12" key="1">
    <citation type="submission" date="2023-03" db="EMBL/GenBank/DDBJ databases">
        <authorList>
            <person name="Steffen K."/>
            <person name="Cardenas P."/>
        </authorList>
    </citation>
    <scope>NUCLEOTIDE SEQUENCE</scope>
</reference>
<dbReference type="Gene3D" id="2.60.120.290">
    <property type="entry name" value="Spermadhesin, CUB domain"/>
    <property type="match status" value="2"/>
</dbReference>
<keyword evidence="3 9" id="KW-0245">EGF-like domain</keyword>
<keyword evidence="7" id="KW-0325">Glycoprotein</keyword>
<evidence type="ECO:0000313" key="13">
    <source>
        <dbReference type="Proteomes" id="UP001174909"/>
    </source>
</evidence>
<dbReference type="InterPro" id="IPR000742">
    <property type="entry name" value="EGF"/>
</dbReference>
<evidence type="ECO:0000256" key="4">
    <source>
        <dbReference type="ARBA" id="ARBA00022729"/>
    </source>
</evidence>
<feature type="domain" description="EGF-like" evidence="11">
    <location>
        <begin position="250"/>
        <end position="290"/>
    </location>
</feature>
<dbReference type="Pfam" id="PF07645">
    <property type="entry name" value="EGF_CA"/>
    <property type="match status" value="1"/>
</dbReference>
<dbReference type="SMART" id="SM00181">
    <property type="entry name" value="EGF"/>
    <property type="match status" value="4"/>
</dbReference>
<organism evidence="12 13">
    <name type="scientific">Geodia barretti</name>
    <name type="common">Barrett's horny sponge</name>
    <dbReference type="NCBI Taxonomy" id="519541"/>
    <lineage>
        <taxon>Eukaryota</taxon>
        <taxon>Metazoa</taxon>
        <taxon>Porifera</taxon>
        <taxon>Demospongiae</taxon>
        <taxon>Heteroscleromorpha</taxon>
        <taxon>Tetractinellida</taxon>
        <taxon>Astrophorina</taxon>
        <taxon>Geodiidae</taxon>
        <taxon>Geodia</taxon>
    </lineage>
</organism>
<dbReference type="SUPFAM" id="SSF49854">
    <property type="entry name" value="Spermadhesin, CUB domain"/>
    <property type="match status" value="2"/>
</dbReference>
<dbReference type="Pfam" id="PF00431">
    <property type="entry name" value="CUB"/>
    <property type="match status" value="2"/>
</dbReference>
<keyword evidence="6 8" id="KW-1015">Disulfide bond</keyword>
<dbReference type="FunFam" id="2.10.25.10:FF:000037">
    <property type="entry name" value="Signal peptide, CUB domain and EGF-like domain-containing 2"/>
    <property type="match status" value="1"/>
</dbReference>
<dbReference type="CDD" id="cd00054">
    <property type="entry name" value="EGF_CA"/>
    <property type="match status" value="1"/>
</dbReference>
<evidence type="ECO:0000259" key="11">
    <source>
        <dbReference type="PROSITE" id="PS50026"/>
    </source>
</evidence>
<dbReference type="CDD" id="cd00041">
    <property type="entry name" value="CUB"/>
    <property type="match status" value="2"/>
</dbReference>
<dbReference type="GO" id="GO:0005576">
    <property type="term" value="C:extracellular region"/>
    <property type="evidence" value="ECO:0007669"/>
    <property type="project" value="UniProtKB-SubCell"/>
</dbReference>
<evidence type="ECO:0000256" key="6">
    <source>
        <dbReference type="ARBA" id="ARBA00023157"/>
    </source>
</evidence>
<evidence type="ECO:0000313" key="12">
    <source>
        <dbReference type="EMBL" id="CAI8012921.1"/>
    </source>
</evidence>
<proteinExistence type="predicted"/>
<dbReference type="PROSITE" id="PS50026">
    <property type="entry name" value="EGF_3"/>
    <property type="match status" value="2"/>
</dbReference>
<dbReference type="InterPro" id="IPR000152">
    <property type="entry name" value="EGF-type_Asp/Asn_hydroxyl_site"/>
</dbReference>
<feature type="domain" description="CUB" evidence="10">
    <location>
        <begin position="293"/>
        <end position="412"/>
    </location>
</feature>
<dbReference type="PROSITE" id="PS01187">
    <property type="entry name" value="EGF_CA"/>
    <property type="match status" value="2"/>
</dbReference>
<dbReference type="InterPro" id="IPR000859">
    <property type="entry name" value="CUB_dom"/>
</dbReference>
<protein>
    <submittedName>
        <fullName evidence="12">Tolloid-like protein 1</fullName>
    </submittedName>
</protein>
<comment type="caution">
    <text evidence="9">Lacks conserved residue(s) required for the propagation of feature annotation.</text>
</comment>
<dbReference type="InterPro" id="IPR009030">
    <property type="entry name" value="Growth_fac_rcpt_cys_sf"/>
</dbReference>
<sequence>MRQKVNECERDNGGCAHTCQDSLFGYSCHCRERFTLDSDSHNCSDIDECATDQHECKHICKNTEGSYSCGCSDGYTLNEDGRTCSITCGGRLTEVSGSFHTPDWPLSYPTEDFVCEWVIDIENTTDSVIEITFNDPYGINGRDPCPTDYVEVLDGVEDHSHSLGKHCFVRTPTPILTSSSRAKVVFQGSDLARPVSRVGVSIAVTMKQKVNECENDNGGCAHSCQDSAGSYSCSCPSGFILGGDKHNCSDIDECSTSVHGCRQICTNTEGSYLCECRDGYGLDDNGKTCSISCGGRLFDSSGSFQTPDWPDRYPQADFICEWTIDMSANSSIQFTVDSSAYGINGRPPCQNDHLEFFDGMESDSRSLGRFCKLEVPPSITTSTGAARVVFEGREHQDRPASRKGVRVLYHVMD</sequence>
<feature type="disulfide bond" evidence="8">
    <location>
        <begin position="88"/>
        <end position="115"/>
    </location>
</feature>
<comment type="caution">
    <text evidence="12">The sequence shown here is derived from an EMBL/GenBank/DDBJ whole genome shotgun (WGS) entry which is preliminary data.</text>
</comment>
<evidence type="ECO:0000256" key="3">
    <source>
        <dbReference type="ARBA" id="ARBA00022536"/>
    </source>
</evidence>
<dbReference type="PANTHER" id="PTHR47333:SF4">
    <property type="entry name" value="EGF-LIKE DOMAIN-CONTAINING PROTEIN"/>
    <property type="match status" value="1"/>
</dbReference>
<dbReference type="InterPro" id="IPR049883">
    <property type="entry name" value="NOTCH1_EGF-like"/>
</dbReference>
<dbReference type="PANTHER" id="PTHR47333">
    <property type="entry name" value="VON WILLEBRAND FACTOR C AND EGF DOMAIN-CONTAINING PROTEIN"/>
    <property type="match status" value="1"/>
</dbReference>
<gene>
    <name evidence="12" type="ORF">GBAR_LOCUS8238</name>
</gene>
<feature type="disulfide bond" evidence="8">
    <location>
        <begin position="293"/>
        <end position="320"/>
    </location>
</feature>
<dbReference type="PROSITE" id="PS01186">
    <property type="entry name" value="EGF_2"/>
    <property type="match status" value="3"/>
</dbReference>
<dbReference type="PROSITE" id="PS01180">
    <property type="entry name" value="CUB"/>
    <property type="match status" value="2"/>
</dbReference>
<dbReference type="Gene3D" id="2.10.25.10">
    <property type="entry name" value="Laminin"/>
    <property type="match status" value="4"/>
</dbReference>
<feature type="domain" description="CUB" evidence="10">
    <location>
        <begin position="88"/>
        <end position="207"/>
    </location>
</feature>
<evidence type="ECO:0000256" key="2">
    <source>
        <dbReference type="ARBA" id="ARBA00022525"/>
    </source>
</evidence>
<name>A0AA35RMF4_GEOBA</name>
<dbReference type="EMBL" id="CASHTH010001225">
    <property type="protein sequence ID" value="CAI8012921.1"/>
    <property type="molecule type" value="Genomic_DNA"/>
</dbReference>
<evidence type="ECO:0000259" key="10">
    <source>
        <dbReference type="PROSITE" id="PS01180"/>
    </source>
</evidence>
<evidence type="ECO:0000256" key="1">
    <source>
        <dbReference type="ARBA" id="ARBA00004613"/>
    </source>
</evidence>
<evidence type="ECO:0000256" key="9">
    <source>
        <dbReference type="PROSITE-ProRule" id="PRU00076"/>
    </source>
</evidence>
<dbReference type="InterPro" id="IPR001881">
    <property type="entry name" value="EGF-like_Ca-bd_dom"/>
</dbReference>
<dbReference type="InterPro" id="IPR026823">
    <property type="entry name" value="cEGF"/>
</dbReference>
<accession>A0AA35RMF4</accession>
<dbReference type="GO" id="GO:0005509">
    <property type="term" value="F:calcium ion binding"/>
    <property type="evidence" value="ECO:0007669"/>
    <property type="project" value="InterPro"/>
</dbReference>
<dbReference type="FunFam" id="2.10.25.10:FF:000240">
    <property type="entry name" value="Vitamin K-dependent protein S"/>
    <property type="match status" value="1"/>
</dbReference>
<feature type="domain" description="EGF-like" evidence="11">
    <location>
        <begin position="45"/>
        <end position="85"/>
    </location>
</feature>